<evidence type="ECO:0000256" key="5">
    <source>
        <dbReference type="RuleBase" id="RU004379"/>
    </source>
</evidence>
<evidence type="ECO:0000256" key="2">
    <source>
        <dbReference type="ARBA" id="ARBA00022692"/>
    </source>
</evidence>
<dbReference type="Pfam" id="PF01027">
    <property type="entry name" value="Bax1-I"/>
    <property type="match status" value="1"/>
</dbReference>
<evidence type="ECO:0000256" key="1">
    <source>
        <dbReference type="ARBA" id="ARBA00004141"/>
    </source>
</evidence>
<name>A0A0V0QTG1_PSEPJ</name>
<proteinExistence type="inferred from homology"/>
<accession>A0A0V0QTG1</accession>
<feature type="transmembrane region" description="Helical" evidence="5">
    <location>
        <begin position="46"/>
        <end position="67"/>
    </location>
</feature>
<dbReference type="Proteomes" id="UP000054937">
    <property type="component" value="Unassembled WGS sequence"/>
</dbReference>
<keyword evidence="4 5" id="KW-0472">Membrane</keyword>
<comment type="caution">
    <text evidence="6">The sequence shown here is derived from an EMBL/GenBank/DDBJ whole genome shotgun (WGS) entry which is preliminary data.</text>
</comment>
<feature type="transmembrane region" description="Helical" evidence="5">
    <location>
        <begin position="134"/>
        <end position="154"/>
    </location>
</feature>
<feature type="transmembrane region" description="Helical" evidence="5">
    <location>
        <begin position="79"/>
        <end position="98"/>
    </location>
</feature>
<evidence type="ECO:0000313" key="7">
    <source>
        <dbReference type="Proteomes" id="UP000054937"/>
    </source>
</evidence>
<evidence type="ECO:0000256" key="3">
    <source>
        <dbReference type="ARBA" id="ARBA00022989"/>
    </source>
</evidence>
<sequence>MSYQYQQGNQEGIFQDNLQKDKYTHQFSQETTNLLAGQRNKFCQKVFGILTTQVLVTVGFIALAQQSIGFRVFQENNQFLMTLSSIGSVIILLVLGCVKTIARKTPTNYYLLFAFTIMEAYGVSALTLRYDSQIVLQSGIMTLLSFGSLTAFAFLTKKDFTKYHGFLFMVFQTVMIFSLIFALFGTKSMNIVFSAIGILIKLNVVECNMFSFLAQIFNCILKSVSDKVMKNYCYFNIDIHAIYKIYENAIN</sequence>
<comment type="similarity">
    <text evidence="5">Belongs to the BI1 family.</text>
</comment>
<gene>
    <name evidence="6" type="ORF">PPERSA_04526</name>
</gene>
<dbReference type="OrthoDB" id="7933078at2759"/>
<dbReference type="InterPro" id="IPR006214">
    <property type="entry name" value="Bax_inhibitor_1-related"/>
</dbReference>
<dbReference type="PANTHER" id="PTHR23291:SF47">
    <property type="entry name" value="TRANSMEMBRANE BAX INHIBITOR MOTIF CONTAINING 7"/>
    <property type="match status" value="1"/>
</dbReference>
<feature type="transmembrane region" description="Helical" evidence="5">
    <location>
        <begin position="166"/>
        <end position="185"/>
    </location>
</feature>
<evidence type="ECO:0000313" key="6">
    <source>
        <dbReference type="EMBL" id="KRX05489.1"/>
    </source>
</evidence>
<keyword evidence="2 5" id="KW-0812">Transmembrane</keyword>
<evidence type="ECO:0000256" key="4">
    <source>
        <dbReference type="ARBA" id="ARBA00023136"/>
    </source>
</evidence>
<comment type="subcellular location">
    <subcellularLocation>
        <location evidence="1">Membrane</location>
        <topology evidence="1">Multi-pass membrane protein</topology>
    </subcellularLocation>
</comment>
<dbReference type="GO" id="GO:0016020">
    <property type="term" value="C:membrane"/>
    <property type="evidence" value="ECO:0007669"/>
    <property type="project" value="UniProtKB-SubCell"/>
</dbReference>
<keyword evidence="7" id="KW-1185">Reference proteome</keyword>
<protein>
    <recommendedName>
        <fullName evidence="8">Bax inhibitor 1-related</fullName>
    </recommendedName>
</protein>
<dbReference type="InParanoid" id="A0A0V0QTG1"/>
<feature type="transmembrane region" description="Helical" evidence="5">
    <location>
        <begin position="110"/>
        <end position="128"/>
    </location>
</feature>
<evidence type="ECO:0008006" key="8">
    <source>
        <dbReference type="Google" id="ProtNLM"/>
    </source>
</evidence>
<dbReference type="AlphaFoldDB" id="A0A0V0QTG1"/>
<keyword evidence="3 5" id="KW-1133">Transmembrane helix</keyword>
<dbReference type="PANTHER" id="PTHR23291">
    <property type="entry name" value="BAX INHIBITOR-RELATED"/>
    <property type="match status" value="1"/>
</dbReference>
<dbReference type="EMBL" id="LDAU01000107">
    <property type="protein sequence ID" value="KRX05489.1"/>
    <property type="molecule type" value="Genomic_DNA"/>
</dbReference>
<reference evidence="6 7" key="1">
    <citation type="journal article" date="2015" name="Sci. Rep.">
        <title>Genome of the facultative scuticociliatosis pathogen Pseudocohnilembus persalinus provides insight into its virulence through horizontal gene transfer.</title>
        <authorList>
            <person name="Xiong J."/>
            <person name="Wang G."/>
            <person name="Cheng J."/>
            <person name="Tian M."/>
            <person name="Pan X."/>
            <person name="Warren A."/>
            <person name="Jiang C."/>
            <person name="Yuan D."/>
            <person name="Miao W."/>
        </authorList>
    </citation>
    <scope>NUCLEOTIDE SEQUENCE [LARGE SCALE GENOMIC DNA]</scope>
    <source>
        <strain evidence="6">36N120E</strain>
    </source>
</reference>
<organism evidence="6 7">
    <name type="scientific">Pseudocohnilembus persalinus</name>
    <name type="common">Ciliate</name>
    <dbReference type="NCBI Taxonomy" id="266149"/>
    <lineage>
        <taxon>Eukaryota</taxon>
        <taxon>Sar</taxon>
        <taxon>Alveolata</taxon>
        <taxon>Ciliophora</taxon>
        <taxon>Intramacronucleata</taxon>
        <taxon>Oligohymenophorea</taxon>
        <taxon>Scuticociliatia</taxon>
        <taxon>Philasterida</taxon>
        <taxon>Pseudocohnilembidae</taxon>
        <taxon>Pseudocohnilembus</taxon>
    </lineage>
</organism>
<feature type="transmembrane region" description="Helical" evidence="5">
    <location>
        <begin position="191"/>
        <end position="221"/>
    </location>
</feature>